<dbReference type="EMBL" id="UYJE01006417">
    <property type="protein sequence ID" value="VDI45863.1"/>
    <property type="molecule type" value="Genomic_DNA"/>
</dbReference>
<name>A0A8B6F8V0_MYTGA</name>
<comment type="caution">
    <text evidence="1">The sequence shown here is derived from an EMBL/GenBank/DDBJ whole genome shotgun (WGS) entry which is preliminary data.</text>
</comment>
<evidence type="ECO:0000313" key="1">
    <source>
        <dbReference type="EMBL" id="VDI45863.1"/>
    </source>
</evidence>
<dbReference type="AlphaFoldDB" id="A0A8B6F8V0"/>
<organism evidence="1 2">
    <name type="scientific">Mytilus galloprovincialis</name>
    <name type="common">Mediterranean mussel</name>
    <dbReference type="NCBI Taxonomy" id="29158"/>
    <lineage>
        <taxon>Eukaryota</taxon>
        <taxon>Metazoa</taxon>
        <taxon>Spiralia</taxon>
        <taxon>Lophotrochozoa</taxon>
        <taxon>Mollusca</taxon>
        <taxon>Bivalvia</taxon>
        <taxon>Autobranchia</taxon>
        <taxon>Pteriomorphia</taxon>
        <taxon>Mytilida</taxon>
        <taxon>Mytiloidea</taxon>
        <taxon>Mytilidae</taxon>
        <taxon>Mytilinae</taxon>
        <taxon>Mytilus</taxon>
    </lineage>
</organism>
<sequence length="62" mass="6852">MIGANGCDHHLAADFAGSVEEARRQHLIPDHQGITLPHLNITCTPMLLMEIPTISQCYKVLE</sequence>
<reference evidence="1" key="1">
    <citation type="submission" date="2018-11" db="EMBL/GenBank/DDBJ databases">
        <authorList>
            <person name="Alioto T."/>
            <person name="Alioto T."/>
        </authorList>
    </citation>
    <scope>NUCLEOTIDE SEQUENCE</scope>
</reference>
<protein>
    <submittedName>
        <fullName evidence="1">Uncharacterized protein</fullName>
    </submittedName>
</protein>
<evidence type="ECO:0000313" key="2">
    <source>
        <dbReference type="Proteomes" id="UP000596742"/>
    </source>
</evidence>
<gene>
    <name evidence="1" type="ORF">MGAL_10B042140</name>
</gene>
<accession>A0A8B6F8V0</accession>
<keyword evidence="2" id="KW-1185">Reference proteome</keyword>
<proteinExistence type="predicted"/>
<dbReference type="Proteomes" id="UP000596742">
    <property type="component" value="Unassembled WGS sequence"/>
</dbReference>